<name>A0A0R1K1R5_9LACO</name>
<proteinExistence type="predicted"/>
<feature type="transmembrane region" description="Helical" evidence="1">
    <location>
        <begin position="28"/>
        <end position="48"/>
    </location>
</feature>
<accession>A0A0R1K1R5</accession>
<keyword evidence="1" id="KW-1133">Transmembrane helix</keyword>
<evidence type="ECO:0000313" key="3">
    <source>
        <dbReference type="Proteomes" id="UP000051804"/>
    </source>
</evidence>
<protein>
    <submittedName>
        <fullName evidence="2">Uncharacterized protein</fullName>
    </submittedName>
</protein>
<dbReference type="EMBL" id="AZDJ01000013">
    <property type="protein sequence ID" value="KRK73319.1"/>
    <property type="molecule type" value="Genomic_DNA"/>
</dbReference>
<gene>
    <name evidence="2" type="ORF">FD02_GL001177</name>
</gene>
<comment type="caution">
    <text evidence="2">The sequence shown here is derived from an EMBL/GenBank/DDBJ whole genome shotgun (WGS) entry which is preliminary data.</text>
</comment>
<organism evidence="2 3">
    <name type="scientific">Lacticaseibacillus nasuensis JCM 17158</name>
    <dbReference type="NCBI Taxonomy" id="1291734"/>
    <lineage>
        <taxon>Bacteria</taxon>
        <taxon>Bacillati</taxon>
        <taxon>Bacillota</taxon>
        <taxon>Bacilli</taxon>
        <taxon>Lactobacillales</taxon>
        <taxon>Lactobacillaceae</taxon>
        <taxon>Lacticaseibacillus</taxon>
    </lineage>
</organism>
<dbReference type="AlphaFoldDB" id="A0A0R1K1R5"/>
<reference evidence="2 3" key="1">
    <citation type="journal article" date="2015" name="Genome Announc.">
        <title>Expanding the biotechnology potential of lactobacilli through comparative genomics of 213 strains and associated genera.</title>
        <authorList>
            <person name="Sun Z."/>
            <person name="Harris H.M."/>
            <person name="McCann A."/>
            <person name="Guo C."/>
            <person name="Argimon S."/>
            <person name="Zhang W."/>
            <person name="Yang X."/>
            <person name="Jeffery I.B."/>
            <person name="Cooney J.C."/>
            <person name="Kagawa T.F."/>
            <person name="Liu W."/>
            <person name="Song Y."/>
            <person name="Salvetti E."/>
            <person name="Wrobel A."/>
            <person name="Rasinkangas P."/>
            <person name="Parkhill J."/>
            <person name="Rea M.C."/>
            <person name="O'Sullivan O."/>
            <person name="Ritari J."/>
            <person name="Douillard F.P."/>
            <person name="Paul Ross R."/>
            <person name="Yang R."/>
            <person name="Briner A.E."/>
            <person name="Felis G.E."/>
            <person name="de Vos W.M."/>
            <person name="Barrangou R."/>
            <person name="Klaenhammer T.R."/>
            <person name="Caufield P.W."/>
            <person name="Cui Y."/>
            <person name="Zhang H."/>
            <person name="O'Toole P.W."/>
        </authorList>
    </citation>
    <scope>NUCLEOTIDE SEQUENCE [LARGE SCALE GENOMIC DNA]</scope>
    <source>
        <strain evidence="2 3">JCM 17158</strain>
    </source>
</reference>
<dbReference type="PATRIC" id="fig|1291734.4.peg.1208"/>
<keyword evidence="1" id="KW-0812">Transmembrane</keyword>
<sequence length="56" mass="5979">MSSIVDGGACAGGVWLIWAGVTAHDRGLVIIGVLLAGLFGALLGLTWYRFRQLLRH</sequence>
<evidence type="ECO:0000313" key="2">
    <source>
        <dbReference type="EMBL" id="KRK73319.1"/>
    </source>
</evidence>
<dbReference type="Proteomes" id="UP000051804">
    <property type="component" value="Unassembled WGS sequence"/>
</dbReference>
<keyword evidence="3" id="KW-1185">Reference proteome</keyword>
<evidence type="ECO:0000256" key="1">
    <source>
        <dbReference type="SAM" id="Phobius"/>
    </source>
</evidence>
<keyword evidence="1" id="KW-0472">Membrane</keyword>